<feature type="transmembrane region" description="Helical" evidence="8">
    <location>
        <begin position="287"/>
        <end position="309"/>
    </location>
</feature>
<accession>A0ABN7RQF8</accession>
<dbReference type="Pfam" id="PF01032">
    <property type="entry name" value="FecCD"/>
    <property type="match status" value="1"/>
</dbReference>
<gene>
    <name evidence="9" type="primary">txxe3920-fhuG</name>
    <name evidence="9" type="ORF">TXXE_04525</name>
</gene>
<proteinExistence type="inferred from homology"/>
<dbReference type="Gene3D" id="1.10.3470.10">
    <property type="entry name" value="ABC transporter involved in vitamin B12 uptake, BtuC"/>
    <property type="match status" value="1"/>
</dbReference>
<comment type="subcellular location">
    <subcellularLocation>
        <location evidence="1">Cell membrane</location>
        <topology evidence="1">Multi-pass membrane protein</topology>
    </subcellularLocation>
</comment>
<feature type="transmembrane region" description="Helical" evidence="8">
    <location>
        <begin position="132"/>
        <end position="150"/>
    </location>
</feature>
<evidence type="ECO:0000256" key="2">
    <source>
        <dbReference type="ARBA" id="ARBA00007935"/>
    </source>
</evidence>
<keyword evidence="5 8" id="KW-0812">Transmembrane</keyword>
<dbReference type="InterPro" id="IPR037294">
    <property type="entry name" value="ABC_BtuC-like"/>
</dbReference>
<feature type="transmembrane region" description="Helical" evidence="8">
    <location>
        <begin position="73"/>
        <end position="91"/>
    </location>
</feature>
<evidence type="ECO:0000256" key="4">
    <source>
        <dbReference type="ARBA" id="ARBA00022475"/>
    </source>
</evidence>
<feature type="transmembrane region" description="Helical" evidence="8">
    <location>
        <begin position="242"/>
        <end position="275"/>
    </location>
</feature>
<reference evidence="9 10" key="1">
    <citation type="submission" date="2021-04" db="EMBL/GenBank/DDBJ databases">
        <authorList>
            <person name="Rakotoarivonina H."/>
        </authorList>
    </citation>
    <scope>NUCLEOTIDE SEQUENCE [LARGE SCALE GENOMIC DNA]</scope>
    <source>
        <strain evidence="9 10">XE</strain>
    </source>
</reference>
<dbReference type="EMBL" id="CAJRAY010000019">
    <property type="protein sequence ID" value="CAG5080777.1"/>
    <property type="molecule type" value="Genomic_DNA"/>
</dbReference>
<evidence type="ECO:0000256" key="8">
    <source>
        <dbReference type="SAM" id="Phobius"/>
    </source>
</evidence>
<evidence type="ECO:0000313" key="10">
    <source>
        <dbReference type="Proteomes" id="UP000681526"/>
    </source>
</evidence>
<keyword evidence="6 8" id="KW-1133">Transmembrane helix</keyword>
<sequence>MLMRSLNEVEIRSQPPFSGQSANPQKIFTVPFVLAIFAVMALGVISLFTGVYDIWGQADGRDMFFITRVPRTIALMLTGAAMAMTGLIMHLVTQNKMVEPTTIGTTEWAGLGLLAVYLLVPGPSLVLRMTGAIVFSFVGTMIFFLFLRRVRLRSSLIVPIMGLMLGAVISALSTFVTLYFNMSQVIENWFIGSFAPVQIGRYEYLWIIVIVTVILFLYANRLTIAGLGEEVATTLGVNYNRLIVLANALIAVCVGIVAAVIGNIPFLGLIVPNIISMVRGDDLRSNLPWVCLTGMGTITLCDIIARVVIMPFEVPVSLILGTVGAVVFILILLRQRRSRRLR</sequence>
<evidence type="ECO:0000256" key="6">
    <source>
        <dbReference type="ARBA" id="ARBA00022989"/>
    </source>
</evidence>
<evidence type="ECO:0000256" key="5">
    <source>
        <dbReference type="ARBA" id="ARBA00022692"/>
    </source>
</evidence>
<comment type="caution">
    <text evidence="9">The sequence shown here is derived from an EMBL/GenBank/DDBJ whole genome shotgun (WGS) entry which is preliminary data.</text>
</comment>
<dbReference type="PANTHER" id="PTHR30472:SF27">
    <property type="entry name" value="PETROBACTIN IMPORT SYSTEM PERMEASE PROTEIN YCLN"/>
    <property type="match status" value="1"/>
</dbReference>
<feature type="transmembrane region" description="Helical" evidence="8">
    <location>
        <begin position="315"/>
        <end position="333"/>
    </location>
</feature>
<keyword evidence="4" id="KW-1003">Cell membrane</keyword>
<feature type="transmembrane region" description="Helical" evidence="8">
    <location>
        <begin position="103"/>
        <end position="120"/>
    </location>
</feature>
<protein>
    <submittedName>
        <fullName evidence="9">Iron compound ABC transporter, permease</fullName>
    </submittedName>
</protein>
<organism evidence="9 10">
    <name type="scientific">Thermobacillus xylanilyticus</name>
    <dbReference type="NCBI Taxonomy" id="76633"/>
    <lineage>
        <taxon>Bacteria</taxon>
        <taxon>Bacillati</taxon>
        <taxon>Bacillota</taxon>
        <taxon>Bacilli</taxon>
        <taxon>Bacillales</taxon>
        <taxon>Paenibacillaceae</taxon>
        <taxon>Thermobacillus</taxon>
    </lineage>
</organism>
<keyword evidence="10" id="KW-1185">Reference proteome</keyword>
<keyword evidence="7 8" id="KW-0472">Membrane</keyword>
<dbReference type="InterPro" id="IPR000522">
    <property type="entry name" value="ABC_transptr_permease_BtuC"/>
</dbReference>
<dbReference type="CDD" id="cd06550">
    <property type="entry name" value="TM_ABC_iron-siderophores_like"/>
    <property type="match status" value="1"/>
</dbReference>
<evidence type="ECO:0000256" key="7">
    <source>
        <dbReference type="ARBA" id="ARBA00023136"/>
    </source>
</evidence>
<dbReference type="Proteomes" id="UP000681526">
    <property type="component" value="Unassembled WGS sequence"/>
</dbReference>
<evidence type="ECO:0000313" key="9">
    <source>
        <dbReference type="EMBL" id="CAG5080777.1"/>
    </source>
</evidence>
<dbReference type="SUPFAM" id="SSF81345">
    <property type="entry name" value="ABC transporter involved in vitamin B12 uptake, BtuC"/>
    <property type="match status" value="1"/>
</dbReference>
<feature type="transmembrane region" description="Helical" evidence="8">
    <location>
        <begin position="156"/>
        <end position="181"/>
    </location>
</feature>
<dbReference type="PANTHER" id="PTHR30472">
    <property type="entry name" value="FERRIC ENTEROBACTIN TRANSPORT SYSTEM PERMEASE PROTEIN"/>
    <property type="match status" value="1"/>
</dbReference>
<name>A0ABN7RQF8_THEXY</name>
<feature type="transmembrane region" description="Helical" evidence="8">
    <location>
        <begin position="27"/>
        <end position="52"/>
    </location>
</feature>
<keyword evidence="3" id="KW-0813">Transport</keyword>
<feature type="transmembrane region" description="Helical" evidence="8">
    <location>
        <begin position="202"/>
        <end position="222"/>
    </location>
</feature>
<comment type="similarity">
    <text evidence="2">Belongs to the binding-protein-dependent transport system permease family. FecCD subfamily.</text>
</comment>
<evidence type="ECO:0000256" key="1">
    <source>
        <dbReference type="ARBA" id="ARBA00004651"/>
    </source>
</evidence>
<evidence type="ECO:0000256" key="3">
    <source>
        <dbReference type="ARBA" id="ARBA00022448"/>
    </source>
</evidence>